<keyword evidence="2" id="KW-1185">Reference proteome</keyword>
<dbReference type="Proteomes" id="UP000001542">
    <property type="component" value="Unassembled WGS sequence"/>
</dbReference>
<name>A2DCC4_TRIV3</name>
<dbReference type="SUPFAM" id="SSF50978">
    <property type="entry name" value="WD40 repeat-like"/>
    <property type="match status" value="1"/>
</dbReference>
<dbReference type="VEuPathDB" id="TrichDB:TVAG_249210"/>
<accession>A2DCC4</accession>
<dbReference type="VEuPathDB" id="TrichDB:TVAGG3_0957550"/>
<gene>
    <name evidence="1" type="ORF">TVAG_249210</name>
</gene>
<dbReference type="RefSeq" id="XP_001582847.1">
    <property type="nucleotide sequence ID" value="XM_001582797.1"/>
</dbReference>
<reference evidence="1" key="2">
    <citation type="journal article" date="2007" name="Science">
        <title>Draft genome sequence of the sexually transmitted pathogen Trichomonas vaginalis.</title>
        <authorList>
            <person name="Carlton J.M."/>
            <person name="Hirt R.P."/>
            <person name="Silva J.C."/>
            <person name="Delcher A.L."/>
            <person name="Schatz M."/>
            <person name="Zhao Q."/>
            <person name="Wortman J.R."/>
            <person name="Bidwell S.L."/>
            <person name="Alsmark U.C.M."/>
            <person name="Besteiro S."/>
            <person name="Sicheritz-Ponten T."/>
            <person name="Noel C.J."/>
            <person name="Dacks J.B."/>
            <person name="Foster P.G."/>
            <person name="Simillion C."/>
            <person name="Van de Peer Y."/>
            <person name="Miranda-Saavedra D."/>
            <person name="Barton G.J."/>
            <person name="Westrop G.D."/>
            <person name="Mueller S."/>
            <person name="Dessi D."/>
            <person name="Fiori P.L."/>
            <person name="Ren Q."/>
            <person name="Paulsen I."/>
            <person name="Zhang H."/>
            <person name="Bastida-Corcuera F.D."/>
            <person name="Simoes-Barbosa A."/>
            <person name="Brown M.T."/>
            <person name="Hayes R.D."/>
            <person name="Mukherjee M."/>
            <person name="Okumura C.Y."/>
            <person name="Schneider R."/>
            <person name="Smith A.J."/>
            <person name="Vanacova S."/>
            <person name="Villalvazo M."/>
            <person name="Haas B.J."/>
            <person name="Pertea M."/>
            <person name="Feldblyum T.V."/>
            <person name="Utterback T.R."/>
            <person name="Shu C.L."/>
            <person name="Osoegawa K."/>
            <person name="de Jong P.J."/>
            <person name="Hrdy I."/>
            <person name="Horvathova L."/>
            <person name="Zubacova Z."/>
            <person name="Dolezal P."/>
            <person name="Malik S.B."/>
            <person name="Logsdon J.M. Jr."/>
            <person name="Henze K."/>
            <person name="Gupta A."/>
            <person name="Wang C.C."/>
            <person name="Dunne R.L."/>
            <person name="Upcroft J.A."/>
            <person name="Upcroft P."/>
            <person name="White O."/>
            <person name="Salzberg S.L."/>
            <person name="Tang P."/>
            <person name="Chiu C.-H."/>
            <person name="Lee Y.-S."/>
            <person name="Embley T.M."/>
            <person name="Coombs G.H."/>
            <person name="Mottram J.C."/>
            <person name="Tachezy J."/>
            <person name="Fraser-Liggett C.M."/>
            <person name="Johnson P.J."/>
        </authorList>
    </citation>
    <scope>NUCLEOTIDE SEQUENCE [LARGE SCALE GENOMIC DNA]</scope>
    <source>
        <strain evidence="1">G3</strain>
    </source>
</reference>
<dbReference type="InterPro" id="IPR036322">
    <property type="entry name" value="WD40_repeat_dom_sf"/>
</dbReference>
<protein>
    <submittedName>
        <fullName evidence="1">Uncharacterized protein</fullName>
    </submittedName>
</protein>
<organism evidence="1 2">
    <name type="scientific">Trichomonas vaginalis (strain ATCC PRA-98 / G3)</name>
    <dbReference type="NCBI Taxonomy" id="412133"/>
    <lineage>
        <taxon>Eukaryota</taxon>
        <taxon>Metamonada</taxon>
        <taxon>Parabasalia</taxon>
        <taxon>Trichomonadida</taxon>
        <taxon>Trichomonadidae</taxon>
        <taxon>Trichomonas</taxon>
    </lineage>
</organism>
<dbReference type="InParanoid" id="A2DCC4"/>
<sequence length="541" mass="61789">MFGSNQENITHEQYPLDKYLNLIKEPTTNDPRIIQTTKNSFLDCQIFKHSPEIKKLFASKEILACNFIPEYQVFWVSSSSLFYLISNDSKIIFKSKTRSPIITAFSYTFENRNLLILSRQNSISILEKIKDTYNQIEVKCTMPYGLNVTCGYKEYLGCEDGLIRKFNLIPLNNSGLKVVVDDISVKTEKTPVKYIFETPKHIWSALVSGTIIKYRVSNGKLVEEYNENLGNITCIKVFHNFLIIYRSNCSYYAIDVNANPKNPRPTYFMTNLENYLGFDLFSNACYANGLFAGLHSVKQGNDKLFVVKSPTEKEIYLWKAPEFGKIQCLTQDSDNISLVLFTTKGIVRISEKISNHINEIPWILARYITNSIWQPSSGRALQKVIQDFSNFSNNVKIPADLSKDTERYINSLLQVVNSVTSDRDQNKSVFSFIFDFLQTSHITVPLITSTVTDNVLKSSPDEAAAASEAAHADIERKFIEPLLKRDKDSISDKAPENPMLVKVAIKLIDEWLAERPPNRSQLESLRDQLYDSNCQFVSDVI</sequence>
<dbReference type="AlphaFoldDB" id="A2DCC4"/>
<dbReference type="EMBL" id="DS113187">
    <property type="protein sequence ID" value="EAY21861.1"/>
    <property type="molecule type" value="Genomic_DNA"/>
</dbReference>
<dbReference type="KEGG" id="tva:5467414"/>
<reference evidence="1" key="1">
    <citation type="submission" date="2006-10" db="EMBL/GenBank/DDBJ databases">
        <authorList>
            <person name="Amadeo P."/>
            <person name="Zhao Q."/>
            <person name="Wortman J."/>
            <person name="Fraser-Liggett C."/>
            <person name="Carlton J."/>
        </authorList>
    </citation>
    <scope>NUCLEOTIDE SEQUENCE</scope>
    <source>
        <strain evidence="1">G3</strain>
    </source>
</reference>
<evidence type="ECO:0000313" key="1">
    <source>
        <dbReference type="EMBL" id="EAY21861.1"/>
    </source>
</evidence>
<evidence type="ECO:0000313" key="2">
    <source>
        <dbReference type="Proteomes" id="UP000001542"/>
    </source>
</evidence>
<proteinExistence type="predicted"/>